<organism evidence="3 4">
    <name type="scientific">Plutella xylostella</name>
    <name type="common">Diamondback moth</name>
    <name type="synonym">Plutella maculipennis</name>
    <dbReference type="NCBI Taxonomy" id="51655"/>
    <lineage>
        <taxon>Eukaryota</taxon>
        <taxon>Metazoa</taxon>
        <taxon>Ecdysozoa</taxon>
        <taxon>Arthropoda</taxon>
        <taxon>Hexapoda</taxon>
        <taxon>Insecta</taxon>
        <taxon>Pterygota</taxon>
        <taxon>Neoptera</taxon>
        <taxon>Endopterygota</taxon>
        <taxon>Lepidoptera</taxon>
        <taxon>Glossata</taxon>
        <taxon>Ditrysia</taxon>
        <taxon>Yponomeutoidea</taxon>
        <taxon>Plutellidae</taxon>
        <taxon>Plutella</taxon>
    </lineage>
</organism>
<keyword evidence="4" id="KW-1185">Reference proteome</keyword>
<feature type="transmembrane region" description="Helical" evidence="2">
    <location>
        <begin position="26"/>
        <end position="47"/>
    </location>
</feature>
<dbReference type="Proteomes" id="UP000823941">
    <property type="component" value="Chromosome 7"/>
</dbReference>
<feature type="region of interest" description="Disordered" evidence="1">
    <location>
        <begin position="95"/>
        <end position="114"/>
    </location>
</feature>
<evidence type="ECO:0000256" key="1">
    <source>
        <dbReference type="SAM" id="MobiDB-lite"/>
    </source>
</evidence>
<comment type="caution">
    <text evidence="3">The sequence shown here is derived from an EMBL/GenBank/DDBJ whole genome shotgun (WGS) entry which is preliminary data.</text>
</comment>
<evidence type="ECO:0000313" key="4">
    <source>
        <dbReference type="Proteomes" id="UP000823941"/>
    </source>
</evidence>
<dbReference type="EMBL" id="JAHIBW010000007">
    <property type="protein sequence ID" value="KAG7309325.1"/>
    <property type="molecule type" value="Genomic_DNA"/>
</dbReference>
<proteinExistence type="predicted"/>
<evidence type="ECO:0000256" key="2">
    <source>
        <dbReference type="SAM" id="Phobius"/>
    </source>
</evidence>
<reference evidence="3 4" key="1">
    <citation type="submission" date="2021-06" db="EMBL/GenBank/DDBJ databases">
        <title>A haploid diamondback moth (Plutella xylostella L.) genome assembly resolves 31 chromosomes and identifies a diamide resistance mutation.</title>
        <authorList>
            <person name="Ward C.M."/>
            <person name="Perry K.D."/>
            <person name="Baker G."/>
            <person name="Powis K."/>
            <person name="Heckel D.G."/>
            <person name="Baxter S.W."/>
        </authorList>
    </citation>
    <scope>NUCLEOTIDE SEQUENCE [LARGE SCALE GENOMIC DNA]</scope>
    <source>
        <strain evidence="3 4">LV</strain>
        <tissue evidence="3">Single pupa</tissue>
    </source>
</reference>
<protein>
    <submittedName>
        <fullName evidence="3">Uncharacterized protein</fullName>
    </submittedName>
</protein>
<name>A0ABQ7QW98_PLUXY</name>
<keyword evidence="2" id="KW-0472">Membrane</keyword>
<gene>
    <name evidence="3" type="ORF">JYU34_005270</name>
</gene>
<accession>A0ABQ7QW98</accession>
<sequence length="114" mass="12837">MAFPGIVFLSDYVESLWSSPRPLLDWSSVPTLVLAVTLLFLIVMTLLSRTSDKHRLPGPPALPFLGTRWLFWSRYKMNKLHEAYEGATGRCSRRRRQAALPSCPSPSGPHSRPS</sequence>
<evidence type="ECO:0000313" key="3">
    <source>
        <dbReference type="EMBL" id="KAG7309325.1"/>
    </source>
</evidence>
<keyword evidence="2" id="KW-1133">Transmembrane helix</keyword>
<keyword evidence="2" id="KW-0812">Transmembrane</keyword>